<proteinExistence type="predicted"/>
<dbReference type="EMBL" id="LR796686">
    <property type="protein sequence ID" value="CAB4159633.1"/>
    <property type="molecule type" value="Genomic_DNA"/>
</dbReference>
<sequence>MPSIITASELRAVLGVSSALYSDAVLDDAINASETVILPMLTTFSSPVDAVELSDNVATFHTTLIHEFTEGSSVVIAGVGAPFNGTRVVNSGVTDNTFSCDITNADIKYKNIIPAGTATLTGASTYVGNSAVEQAVLAVAVEIFSSRVAPGGQMEGIDFTNVSPYRLGRSLFNRVSGLLGSYLDVETMAQ</sequence>
<organism evidence="1">
    <name type="scientific">uncultured Caudovirales phage</name>
    <dbReference type="NCBI Taxonomy" id="2100421"/>
    <lineage>
        <taxon>Viruses</taxon>
        <taxon>Duplodnaviria</taxon>
        <taxon>Heunggongvirae</taxon>
        <taxon>Uroviricota</taxon>
        <taxon>Caudoviricetes</taxon>
        <taxon>Peduoviridae</taxon>
        <taxon>Maltschvirus</taxon>
        <taxon>Maltschvirus maltsch</taxon>
    </lineage>
</organism>
<gene>
    <name evidence="1" type="ORF">UFOVP716_7</name>
</gene>
<protein>
    <recommendedName>
        <fullName evidence="2">Gp6 domain containing protein</fullName>
    </recommendedName>
</protein>
<reference evidence="1" key="1">
    <citation type="submission" date="2020-04" db="EMBL/GenBank/DDBJ databases">
        <authorList>
            <person name="Chiriac C."/>
            <person name="Salcher M."/>
            <person name="Ghai R."/>
            <person name="Kavagutti S V."/>
        </authorList>
    </citation>
    <scope>NUCLEOTIDE SEQUENCE</scope>
</reference>
<evidence type="ECO:0000313" key="1">
    <source>
        <dbReference type="EMBL" id="CAB4159633.1"/>
    </source>
</evidence>
<evidence type="ECO:0008006" key="2">
    <source>
        <dbReference type="Google" id="ProtNLM"/>
    </source>
</evidence>
<accession>A0A6J5NL56</accession>
<name>A0A6J5NL56_9CAUD</name>